<evidence type="ECO:0000313" key="3">
    <source>
        <dbReference type="Proteomes" id="UP000075398"/>
    </source>
</evidence>
<evidence type="ECO:0008006" key="4">
    <source>
        <dbReference type="Google" id="ProtNLM"/>
    </source>
</evidence>
<keyword evidence="1" id="KW-0472">Membrane</keyword>
<dbReference type="Proteomes" id="UP000075398">
    <property type="component" value="Unassembled WGS sequence"/>
</dbReference>
<keyword evidence="1" id="KW-1133">Transmembrane helix</keyword>
<sequence>MVFCPRCGSENPEDSLYCKECKAFIGDSEEKKIMTGNVYPSIKSYPVAFSYSYIEHSSRAELFIRIIYIFVLGIIIEAWGIVAGLAQLFQFFYVLIYAKKHLGAFDFMAGFFRFYFNVTAYTYLLTDERPPITSEDIEYPCGISLSFDSTSRRLELLVRIFYGFVLSLIASLWGTVASLIVLIEWFYILFTTKKNFGLWEFSVRFINFYMRVNAYISILTDARPPLTGD</sequence>
<accession>A0A150IP17</accession>
<feature type="transmembrane region" description="Helical" evidence="1">
    <location>
        <begin position="103"/>
        <end position="124"/>
    </location>
</feature>
<proteinExistence type="predicted"/>
<dbReference type="InterPro" id="IPR025498">
    <property type="entry name" value="DUF4389"/>
</dbReference>
<name>A0A150IP17_9EURY</name>
<keyword evidence="1" id="KW-0812">Transmembrane</keyword>
<gene>
    <name evidence="2" type="ORF">AMQ22_02052</name>
</gene>
<organism evidence="2 3">
    <name type="scientific">Candidatus Methanofastidiosum methylothiophilum</name>
    <dbReference type="NCBI Taxonomy" id="1705564"/>
    <lineage>
        <taxon>Archaea</taxon>
        <taxon>Methanobacteriati</taxon>
        <taxon>Methanobacteriota</taxon>
        <taxon>Stenosarchaea group</taxon>
        <taxon>Candidatus Methanofastidiosia</taxon>
        <taxon>Candidatus Methanofastidiosales</taxon>
        <taxon>Candidatus Methanofastidiosaceae</taxon>
        <taxon>Candidatus Methanofastidiosum</taxon>
    </lineage>
</organism>
<reference evidence="2 3" key="1">
    <citation type="journal article" date="2016" name="ISME J.">
        <title>Chasing the elusive Euryarchaeota class WSA2: genomes reveal a uniquely fastidious methyl-reducing methanogen.</title>
        <authorList>
            <person name="Nobu M.K."/>
            <person name="Narihiro T."/>
            <person name="Kuroda K."/>
            <person name="Mei R."/>
            <person name="Liu W.T."/>
        </authorList>
    </citation>
    <scope>NUCLEOTIDE SEQUENCE [LARGE SCALE GENOMIC DNA]</scope>
    <source>
        <strain evidence="2">U1lsi0528_Bin055</strain>
    </source>
</reference>
<evidence type="ECO:0000256" key="1">
    <source>
        <dbReference type="SAM" id="Phobius"/>
    </source>
</evidence>
<dbReference type="Pfam" id="PF14333">
    <property type="entry name" value="DUF4389"/>
    <property type="match status" value="2"/>
</dbReference>
<feature type="transmembrane region" description="Helical" evidence="1">
    <location>
        <begin position="66"/>
        <end position="96"/>
    </location>
</feature>
<feature type="transmembrane region" description="Helical" evidence="1">
    <location>
        <begin position="160"/>
        <end position="190"/>
    </location>
</feature>
<protein>
    <recommendedName>
        <fullName evidence="4">Zinc-ribbon domain-containing protein</fullName>
    </recommendedName>
</protein>
<comment type="caution">
    <text evidence="2">The sequence shown here is derived from an EMBL/GenBank/DDBJ whole genome shotgun (WGS) entry which is preliminary data.</text>
</comment>
<evidence type="ECO:0000313" key="2">
    <source>
        <dbReference type="EMBL" id="KYC46791.1"/>
    </source>
</evidence>
<dbReference type="AlphaFoldDB" id="A0A150IP17"/>
<dbReference type="EMBL" id="LNGC01000173">
    <property type="protein sequence ID" value="KYC46791.1"/>
    <property type="molecule type" value="Genomic_DNA"/>
</dbReference>